<dbReference type="PROSITE" id="PS51257">
    <property type="entry name" value="PROKAR_LIPOPROTEIN"/>
    <property type="match status" value="1"/>
</dbReference>
<dbReference type="EMBL" id="VJXW01000001">
    <property type="protein sequence ID" value="TRW28515.1"/>
    <property type="molecule type" value="Genomic_DNA"/>
</dbReference>
<sequence length="184" mass="20532">MKRKISLLLITLLASGALVACGGQPAKEEKATDKPATEATQEADKETTDKAEDTAKESISTDVEGLASIEQIDVLDSTEHAIMSLNDKATLEYFAGILKDTEKKVTDKTENFFMELPADAKESYFYNVIGKDKDGNEQKFDMVVYENYPYMTVKRLPVLNKMTWELSEDDNTKLQAPDKSFAVK</sequence>
<evidence type="ECO:0000313" key="3">
    <source>
        <dbReference type="EMBL" id="RDY20498.1"/>
    </source>
</evidence>
<reference evidence="3 5" key="1">
    <citation type="journal article" date="2016" name="Genome Announc.">
        <title>Draft Genome Sequence of Criibacterium bergeronii gen. nov., sp. nov., Strain CCRI-22567T, Isolated from a Vaginal Sample from a Woman with Bacterial Vaginosis.</title>
        <authorList>
            <person name="Maheux A.F."/>
            <person name="Berube E."/>
            <person name="Boudreau D.K."/>
            <person name="Raymond F."/>
            <person name="Corbeil J."/>
            <person name="Roy P.H."/>
            <person name="Boissinot M."/>
            <person name="Omar R.F."/>
        </authorList>
    </citation>
    <scope>NUCLEOTIDE SEQUENCE [LARGE SCALE GENOMIC DNA]</scope>
    <source>
        <strain evidence="3 5">CCRI-22567</strain>
    </source>
</reference>
<keyword evidence="5" id="KW-1185">Reference proteome</keyword>
<evidence type="ECO:0000313" key="4">
    <source>
        <dbReference type="EMBL" id="TRW28515.1"/>
    </source>
</evidence>
<reference evidence="4 6" key="3">
    <citation type="submission" date="2019-07" db="EMBL/GenBank/DDBJ databases">
        <title>Criibacterium bergeronii gen. nov., sp. nov. isolated from human clinical samples.</title>
        <authorList>
            <person name="Maheux A.F."/>
            <person name="Boudreau D.K."/>
            <person name="Berube E."/>
            <person name="Brodeur S."/>
            <person name="Bernard K.A."/>
            <person name="Abed J.Y."/>
            <person name="Ducrey E."/>
            <person name="Guay E.F."/>
            <person name="Raymond F."/>
            <person name="Corbeil J."/>
            <person name="Domingo M.-C."/>
            <person name="Roy P.H."/>
            <person name="Boissinot M."/>
            <person name="Tocheva E.I."/>
            <person name="Omar R.F."/>
        </authorList>
    </citation>
    <scope>NUCLEOTIDE SEQUENCE [LARGE SCALE GENOMIC DNA]</scope>
    <source>
        <strain evidence="4 6">CCRI-24246</strain>
    </source>
</reference>
<accession>A0A371IJ43</accession>
<dbReference type="Proteomes" id="UP000093352">
    <property type="component" value="Unassembled WGS sequence"/>
</dbReference>
<dbReference type="Proteomes" id="UP000319424">
    <property type="component" value="Unassembled WGS sequence"/>
</dbReference>
<proteinExistence type="predicted"/>
<keyword evidence="2" id="KW-0732">Signal</keyword>
<evidence type="ECO:0000256" key="2">
    <source>
        <dbReference type="SAM" id="SignalP"/>
    </source>
</evidence>
<organism evidence="3 5">
    <name type="scientific">Criibacterium bergeronii</name>
    <dbReference type="NCBI Taxonomy" id="1871336"/>
    <lineage>
        <taxon>Bacteria</taxon>
        <taxon>Bacillati</taxon>
        <taxon>Bacillota</taxon>
        <taxon>Clostridia</taxon>
        <taxon>Peptostreptococcales</taxon>
        <taxon>Filifactoraceae</taxon>
        <taxon>Criibacterium</taxon>
    </lineage>
</organism>
<evidence type="ECO:0008006" key="7">
    <source>
        <dbReference type="Google" id="ProtNLM"/>
    </source>
</evidence>
<dbReference type="OrthoDB" id="1692125at2"/>
<dbReference type="AlphaFoldDB" id="A0A371IJ43"/>
<protein>
    <recommendedName>
        <fullName evidence="7">Lipoprotein</fullName>
    </recommendedName>
</protein>
<comment type="caution">
    <text evidence="3">The sequence shown here is derived from an EMBL/GenBank/DDBJ whole genome shotgun (WGS) entry which is preliminary data.</text>
</comment>
<feature type="region of interest" description="Disordered" evidence="1">
    <location>
        <begin position="24"/>
        <end position="59"/>
    </location>
</feature>
<feature type="compositionally biased region" description="Basic and acidic residues" evidence="1">
    <location>
        <begin position="26"/>
        <end position="56"/>
    </location>
</feature>
<evidence type="ECO:0000313" key="6">
    <source>
        <dbReference type="Proteomes" id="UP000319424"/>
    </source>
</evidence>
<evidence type="ECO:0000256" key="1">
    <source>
        <dbReference type="SAM" id="MobiDB-lite"/>
    </source>
</evidence>
<gene>
    <name evidence="3" type="ORF">BBG48_009735</name>
    <name evidence="4" type="ORF">FL857_00070</name>
</gene>
<evidence type="ECO:0000313" key="5">
    <source>
        <dbReference type="Proteomes" id="UP000093352"/>
    </source>
</evidence>
<feature type="chain" id="PRO_5038230606" description="Lipoprotein" evidence="2">
    <location>
        <begin position="21"/>
        <end position="184"/>
    </location>
</feature>
<dbReference type="RefSeq" id="WP_068911882.1">
    <property type="nucleotide sequence ID" value="NZ_MBEW02000033.1"/>
</dbReference>
<name>A0A371IJ43_9FIRM</name>
<feature type="signal peptide" evidence="2">
    <location>
        <begin position="1"/>
        <end position="20"/>
    </location>
</feature>
<reference evidence="3" key="2">
    <citation type="submission" date="2018-07" db="EMBL/GenBank/DDBJ databases">
        <authorList>
            <person name="Quirk P.G."/>
            <person name="Krulwich T.A."/>
        </authorList>
    </citation>
    <scope>NUCLEOTIDE SEQUENCE</scope>
    <source>
        <strain evidence="3">CCRI-22567</strain>
    </source>
</reference>
<dbReference type="EMBL" id="MBEW02000033">
    <property type="protein sequence ID" value="RDY20498.1"/>
    <property type="molecule type" value="Genomic_DNA"/>
</dbReference>